<reference evidence="9 10" key="1">
    <citation type="submission" date="2018-06" db="EMBL/GenBank/DDBJ databases">
        <authorList>
            <consortium name="Pathogen Informatics"/>
            <person name="Doyle S."/>
        </authorList>
    </citation>
    <scope>NUCLEOTIDE SEQUENCE [LARGE SCALE GENOMIC DNA]</scope>
    <source>
        <strain evidence="9 10">NCTC13294</strain>
    </source>
</reference>
<dbReference type="PANTHER" id="PTHR37937:SF1">
    <property type="entry name" value="CONJUGATIVE TRANSFER: DNA TRANSPORT"/>
    <property type="match status" value="1"/>
</dbReference>
<keyword evidence="4 8" id="KW-0812">Transmembrane</keyword>
<organism evidence="9 10">
    <name type="scientific">Cardiobacterium valvarum</name>
    <dbReference type="NCBI Taxonomy" id="194702"/>
    <lineage>
        <taxon>Bacteria</taxon>
        <taxon>Pseudomonadati</taxon>
        <taxon>Pseudomonadota</taxon>
        <taxon>Gammaproteobacteria</taxon>
        <taxon>Cardiobacteriales</taxon>
        <taxon>Cardiobacteriaceae</taxon>
        <taxon>Cardiobacterium</taxon>
    </lineage>
</organism>
<accession>A0A381EDA9</accession>
<comment type="similarity">
    <text evidence="2">Belongs to the VirD4/TraG family.</text>
</comment>
<evidence type="ECO:0000313" key="9">
    <source>
        <dbReference type="EMBL" id="SUX24869.1"/>
    </source>
</evidence>
<proteinExistence type="inferred from homology"/>
<dbReference type="EMBL" id="UFUW01000001">
    <property type="protein sequence ID" value="SUX24869.1"/>
    <property type="molecule type" value="Genomic_DNA"/>
</dbReference>
<gene>
    <name evidence="9" type="primary">traG</name>
    <name evidence="9" type="ORF">NCTC13294_02124</name>
</gene>
<dbReference type="InterPro" id="IPR027417">
    <property type="entry name" value="P-loop_NTPase"/>
</dbReference>
<dbReference type="CDD" id="cd01127">
    <property type="entry name" value="TrwB_TraG_TraD_VirD4"/>
    <property type="match status" value="1"/>
</dbReference>
<name>A0A381EDA9_9GAMM</name>
<dbReference type="Gene3D" id="1.10.8.80">
    <property type="entry name" value="Magnesium chelatase subunit I, C-Terminal domain"/>
    <property type="match status" value="1"/>
</dbReference>
<dbReference type="GO" id="GO:0005886">
    <property type="term" value="C:plasma membrane"/>
    <property type="evidence" value="ECO:0007669"/>
    <property type="project" value="UniProtKB-SubCell"/>
</dbReference>
<evidence type="ECO:0000256" key="7">
    <source>
        <dbReference type="SAM" id="MobiDB-lite"/>
    </source>
</evidence>
<evidence type="ECO:0000256" key="6">
    <source>
        <dbReference type="ARBA" id="ARBA00023136"/>
    </source>
</evidence>
<evidence type="ECO:0000256" key="3">
    <source>
        <dbReference type="ARBA" id="ARBA00022475"/>
    </source>
</evidence>
<dbReference type="SUPFAM" id="SSF52540">
    <property type="entry name" value="P-loop containing nucleoside triphosphate hydrolases"/>
    <property type="match status" value="1"/>
</dbReference>
<evidence type="ECO:0000256" key="1">
    <source>
        <dbReference type="ARBA" id="ARBA00004651"/>
    </source>
</evidence>
<evidence type="ECO:0000256" key="2">
    <source>
        <dbReference type="ARBA" id="ARBA00008806"/>
    </source>
</evidence>
<dbReference type="OrthoDB" id="9759295at2"/>
<keyword evidence="6 8" id="KW-0472">Membrane</keyword>
<keyword evidence="3" id="KW-1003">Cell membrane</keyword>
<evidence type="ECO:0000313" key="10">
    <source>
        <dbReference type="Proteomes" id="UP000254572"/>
    </source>
</evidence>
<dbReference type="Gene3D" id="3.40.50.300">
    <property type="entry name" value="P-loop containing nucleotide triphosphate hydrolases"/>
    <property type="match status" value="1"/>
</dbReference>
<evidence type="ECO:0000256" key="4">
    <source>
        <dbReference type="ARBA" id="ARBA00022692"/>
    </source>
</evidence>
<dbReference type="InterPro" id="IPR003688">
    <property type="entry name" value="TraG/VirD4"/>
</dbReference>
<dbReference type="InterPro" id="IPR051539">
    <property type="entry name" value="T4SS-coupling_protein"/>
</dbReference>
<dbReference type="PANTHER" id="PTHR37937">
    <property type="entry name" value="CONJUGATIVE TRANSFER: DNA TRANSPORT"/>
    <property type="match status" value="1"/>
</dbReference>
<protein>
    <submittedName>
        <fullName evidence="9">Conjugal transfer protein traG</fullName>
    </submittedName>
</protein>
<feature type="transmembrane region" description="Helical" evidence="8">
    <location>
        <begin position="79"/>
        <end position="99"/>
    </location>
</feature>
<evidence type="ECO:0000256" key="8">
    <source>
        <dbReference type="SAM" id="Phobius"/>
    </source>
</evidence>
<keyword evidence="10" id="KW-1185">Reference proteome</keyword>
<dbReference type="Proteomes" id="UP000254572">
    <property type="component" value="Unassembled WGS sequence"/>
</dbReference>
<evidence type="ECO:0000256" key="5">
    <source>
        <dbReference type="ARBA" id="ARBA00022989"/>
    </source>
</evidence>
<feature type="region of interest" description="Disordered" evidence="7">
    <location>
        <begin position="506"/>
        <end position="528"/>
    </location>
</feature>
<sequence>MTKCLKILLGIVILAVLAFSIIWAASFAFRLIFSFQGFNLRQAFTQGFHLTDQVRSQPFDIFHYMSHYAATYPKQIKGAWMMAVGGHALVIGTILYIIFGRRQPNLYGNARFATLREIKKAKLLVPSQDVRKGGLWAGKRIIFARIGNQYLGILGAFFAFLAAPTRSGKGVGVVVPVALSYSDSIVALDPKQELFEQTGAVRADNGHEVHLFDPFSAEGRTARWNPCSYINRDPKLRINDINAIAVCLIPDSHTGDNFFTDAARGFFVGLALYSLDKEAAYQAEGITYTTTIKAILDLARGTGEEAIPYFASLIKDRFVSEEARKAISAGISAGDKTFGSILATVTANLTPWMSQTVAEATSADDFDLRDVRRKKMSIYLGVQPPDLAKASKIINLFYTQLINANTEVLPSQDRNLKYECLLLMDEATAPGRIDALAKAIAYMAGYGLRLLMIVQSPSQLREPSLYGEHGTRNILSNMALKIMYKPDDIADAEEYAKRLGKITVKSDTQRSRGGGNRGISRTETQNSRDLMLPQEIMEMDDKIVLATYRHCKYPIKAEKNNFLEDPVFIRAQQQSGQLYAKTIAERTGGIEHLRQEITRISGDTAQYQDATIEMKNRLLGPLADFIVHEFTQ</sequence>
<keyword evidence="5 8" id="KW-1133">Transmembrane helix</keyword>
<feature type="transmembrane region" description="Helical" evidence="8">
    <location>
        <begin position="142"/>
        <end position="163"/>
    </location>
</feature>
<dbReference type="AlphaFoldDB" id="A0A381EDA9"/>
<dbReference type="Pfam" id="PF02534">
    <property type="entry name" value="T4SS-DNA_transf"/>
    <property type="match status" value="1"/>
</dbReference>
<feature type="transmembrane region" description="Helical" evidence="8">
    <location>
        <begin position="7"/>
        <end position="33"/>
    </location>
</feature>
<comment type="subcellular location">
    <subcellularLocation>
        <location evidence="1">Cell membrane</location>
        <topology evidence="1">Multi-pass membrane protein</topology>
    </subcellularLocation>
</comment>
<dbReference type="RefSeq" id="WP_115612265.1">
    <property type="nucleotide sequence ID" value="NZ_JBHLZC010000001.1"/>
</dbReference>